<feature type="chain" id="PRO_5024370434" evidence="2">
    <location>
        <begin position="27"/>
        <end position="493"/>
    </location>
</feature>
<dbReference type="InterPro" id="IPR018759">
    <property type="entry name" value="BBP2_2"/>
</dbReference>
<dbReference type="AlphaFoldDB" id="A0A5M6I8U9"/>
<name>A0A5M6I8U9_9PROT</name>
<dbReference type="InterPro" id="IPR011250">
    <property type="entry name" value="OMP/PagP_B-barrel"/>
</dbReference>
<dbReference type="Proteomes" id="UP000324065">
    <property type="component" value="Unassembled WGS sequence"/>
</dbReference>
<organism evidence="3 4">
    <name type="scientific">Roseospira marina</name>
    <dbReference type="NCBI Taxonomy" id="140057"/>
    <lineage>
        <taxon>Bacteria</taxon>
        <taxon>Pseudomonadati</taxon>
        <taxon>Pseudomonadota</taxon>
        <taxon>Alphaproteobacteria</taxon>
        <taxon>Rhodospirillales</taxon>
        <taxon>Rhodospirillaceae</taxon>
        <taxon>Roseospira</taxon>
    </lineage>
</organism>
<dbReference type="OrthoDB" id="7398962at2"/>
<reference evidence="3 4" key="1">
    <citation type="submission" date="2019-09" db="EMBL/GenBank/DDBJ databases">
        <title>Genome sequence of Roseospira marina, one of the more divergent members of the non-sulfur purple photosynthetic bacterial family, the Rhodospirillaceae.</title>
        <authorList>
            <person name="Meyer T."/>
            <person name="Kyndt J."/>
        </authorList>
    </citation>
    <scope>NUCLEOTIDE SEQUENCE [LARGE SCALE GENOMIC DNA]</scope>
    <source>
        <strain evidence="3 4">DSM 15113</strain>
    </source>
</reference>
<accession>A0A5M6I8U9</accession>
<feature type="signal peptide" evidence="2">
    <location>
        <begin position="1"/>
        <end position="26"/>
    </location>
</feature>
<keyword evidence="2" id="KW-0732">Signal</keyword>
<keyword evidence="4" id="KW-1185">Reference proteome</keyword>
<proteinExistence type="predicted"/>
<dbReference type="Pfam" id="PF10082">
    <property type="entry name" value="BBP2_2"/>
    <property type="match status" value="1"/>
</dbReference>
<evidence type="ECO:0000256" key="1">
    <source>
        <dbReference type="SAM" id="MobiDB-lite"/>
    </source>
</evidence>
<gene>
    <name evidence="3" type="ORF">F1188_14860</name>
</gene>
<evidence type="ECO:0000313" key="4">
    <source>
        <dbReference type="Proteomes" id="UP000324065"/>
    </source>
</evidence>
<dbReference type="EMBL" id="VWPJ01000015">
    <property type="protein sequence ID" value="KAA5604690.1"/>
    <property type="molecule type" value="Genomic_DNA"/>
</dbReference>
<evidence type="ECO:0000313" key="3">
    <source>
        <dbReference type="EMBL" id="KAA5604690.1"/>
    </source>
</evidence>
<dbReference type="SUPFAM" id="SSF56925">
    <property type="entry name" value="OMPA-like"/>
    <property type="match status" value="1"/>
</dbReference>
<feature type="region of interest" description="Disordered" evidence="1">
    <location>
        <begin position="75"/>
        <end position="98"/>
    </location>
</feature>
<sequence length="493" mass="53175">MGDTVKKVVSSALAVACLLAADSAVAQSLDRINDRGLDRGRAEALERYRLDRSVDRGRAQGREAERYTVSPAWSPDANRFAGRPSGRGAAQRIGGQDRDVDFTRSVGQRQRAEGLNPQGGRVGLFRVFPRLSAGGAYESNVFATDEDTKGDFVATVEPNLTVRSDWPVHSLNFGAHAVIGRHAEYTGEDYNDFGAEADGVIEIQRGTDFLWSAAYEEGHLGRGSPDDVGGGDGPRTFDRSTGYAALSRSLGVLGATVDSSITYTDFHDGETITGATINHDDDDHVVIAPGARLSYSHVAGDELYVRTRYVETIFDDPTEDGGPDRDNTGFDLIFGATKTFDAVWRGEVYAGYAPRFFDDDAMEAINGADAIVAGVSVVWNPTAQTSVLGNVRRSATATVTGTTSGISATGLGLGVEHEVTRATVVFGTVQYSYNDFIGESREDDIYELNLGADYAMNRYVSFDLGYNFTQQDSSEDGEDYEGHTIGLGVTLRY</sequence>
<protein>
    <submittedName>
        <fullName evidence="3">Outer membrane beta-barrel protein</fullName>
    </submittedName>
</protein>
<comment type="caution">
    <text evidence="3">The sequence shown here is derived from an EMBL/GenBank/DDBJ whole genome shotgun (WGS) entry which is preliminary data.</text>
</comment>
<evidence type="ECO:0000256" key="2">
    <source>
        <dbReference type="SAM" id="SignalP"/>
    </source>
</evidence>